<comment type="caution">
    <text evidence="2">The sequence shown here is derived from an EMBL/GenBank/DDBJ whole genome shotgun (WGS) entry which is preliminary data.</text>
</comment>
<evidence type="ECO:0000313" key="3">
    <source>
        <dbReference type="Proteomes" id="UP001335100"/>
    </source>
</evidence>
<accession>A0ABU7HTI4</accession>
<dbReference type="RefSeq" id="WP_330075606.1">
    <property type="nucleotide sequence ID" value="NZ_JAZDQJ010000018.1"/>
</dbReference>
<dbReference type="InterPro" id="IPR054209">
    <property type="entry name" value="DUF6916"/>
</dbReference>
<dbReference type="Pfam" id="PF21880">
    <property type="entry name" value="DUF6916"/>
    <property type="match status" value="1"/>
</dbReference>
<protein>
    <recommendedName>
        <fullName evidence="1">DUF6916 domain-containing protein</fullName>
    </recommendedName>
</protein>
<evidence type="ECO:0000259" key="1">
    <source>
        <dbReference type="Pfam" id="PF21880"/>
    </source>
</evidence>
<proteinExistence type="predicted"/>
<name>A0ABU7HTI4_9PSED</name>
<keyword evidence="3" id="KW-1185">Reference proteome</keyword>
<dbReference type="Proteomes" id="UP001335100">
    <property type="component" value="Unassembled WGS sequence"/>
</dbReference>
<organism evidence="2 3">
    <name type="scientific">Pseudomonas ulcerans</name>
    <dbReference type="NCBI Taxonomy" id="3115852"/>
    <lineage>
        <taxon>Bacteria</taxon>
        <taxon>Pseudomonadati</taxon>
        <taxon>Pseudomonadota</taxon>
        <taxon>Gammaproteobacteria</taxon>
        <taxon>Pseudomonadales</taxon>
        <taxon>Pseudomonadaceae</taxon>
        <taxon>Pseudomonas</taxon>
    </lineage>
</organism>
<evidence type="ECO:0000313" key="2">
    <source>
        <dbReference type="EMBL" id="MEE1934850.1"/>
    </source>
</evidence>
<reference evidence="2 3" key="1">
    <citation type="submission" date="2024-01" db="EMBL/GenBank/DDBJ databases">
        <title>Unpublished Manusciprt.</title>
        <authorList>
            <person name="Duman M."/>
            <person name="Valdes E.G."/>
            <person name="Ajmi N."/>
            <person name="Altun S."/>
            <person name="Saticioglu I.B."/>
        </authorList>
    </citation>
    <scope>NUCLEOTIDE SEQUENCE [LARGE SCALE GENOMIC DNA]</scope>
    <source>
        <strain evidence="2 3">148P</strain>
    </source>
</reference>
<sequence length="111" mass="12105">MSDLDFRIPTREDLTNGAAAGGFTLQVGPEEHLPVELVDLRDGSALNAGYDCYMATFALPQGVNLPQAVFRLTGPDARQWLLMLTPVMPEPDGRQALELVIHTRRETAAAN</sequence>
<feature type="domain" description="DUF6916" evidence="1">
    <location>
        <begin position="22"/>
        <end position="98"/>
    </location>
</feature>
<gene>
    <name evidence="2" type="ORF">V0R50_16595</name>
</gene>
<dbReference type="EMBL" id="JAZDQJ010000018">
    <property type="protein sequence ID" value="MEE1934850.1"/>
    <property type="molecule type" value="Genomic_DNA"/>
</dbReference>